<dbReference type="EMBL" id="QEEX01000001">
    <property type="protein sequence ID" value="PWB97159.1"/>
    <property type="molecule type" value="Genomic_DNA"/>
</dbReference>
<reference evidence="10" key="1">
    <citation type="submission" date="2018-04" db="EMBL/GenBank/DDBJ databases">
        <authorList>
            <person name="Liu S."/>
            <person name="Wang Z."/>
            <person name="Li J."/>
        </authorList>
    </citation>
    <scope>NUCLEOTIDE SEQUENCE [LARGE SCALE GENOMIC DNA]</scope>
    <source>
        <strain evidence="10">S1194</strain>
    </source>
</reference>
<evidence type="ECO:0000259" key="8">
    <source>
        <dbReference type="PROSITE" id="PS50928"/>
    </source>
</evidence>
<dbReference type="InterPro" id="IPR035906">
    <property type="entry name" value="MetI-like_sf"/>
</dbReference>
<feature type="transmembrane region" description="Helical" evidence="7">
    <location>
        <begin position="129"/>
        <end position="149"/>
    </location>
</feature>
<organism evidence="9 10">
    <name type="scientific">Homoserinimonas hongtaonis</name>
    <dbReference type="NCBI Taxonomy" id="2079791"/>
    <lineage>
        <taxon>Bacteria</taxon>
        <taxon>Bacillati</taxon>
        <taxon>Actinomycetota</taxon>
        <taxon>Actinomycetes</taxon>
        <taxon>Micrococcales</taxon>
        <taxon>Microbacteriaceae</taxon>
        <taxon>Homoserinimonas</taxon>
    </lineage>
</organism>
<feature type="domain" description="ABC transmembrane type-1" evidence="8">
    <location>
        <begin position="55"/>
        <end position="249"/>
    </location>
</feature>
<evidence type="ECO:0000256" key="6">
    <source>
        <dbReference type="ARBA" id="ARBA00023136"/>
    </source>
</evidence>
<feature type="transmembrane region" description="Helical" evidence="7">
    <location>
        <begin position="69"/>
        <end position="87"/>
    </location>
</feature>
<dbReference type="Pfam" id="PF00528">
    <property type="entry name" value="BPD_transp_1"/>
    <property type="match status" value="1"/>
</dbReference>
<evidence type="ECO:0000256" key="2">
    <source>
        <dbReference type="ARBA" id="ARBA00022448"/>
    </source>
</evidence>
<evidence type="ECO:0000256" key="1">
    <source>
        <dbReference type="ARBA" id="ARBA00004651"/>
    </source>
</evidence>
<comment type="similarity">
    <text evidence="7">Belongs to the binding-protein-dependent transport system permease family.</text>
</comment>
<dbReference type="SUPFAM" id="SSF161098">
    <property type="entry name" value="MetI-like"/>
    <property type="match status" value="1"/>
</dbReference>
<evidence type="ECO:0000256" key="7">
    <source>
        <dbReference type="RuleBase" id="RU363032"/>
    </source>
</evidence>
<dbReference type="RefSeq" id="WP_108997161.1">
    <property type="nucleotide sequence ID" value="NZ_QEEX01000001.1"/>
</dbReference>
<dbReference type="PANTHER" id="PTHR30151:SF20">
    <property type="entry name" value="ABC TRANSPORTER PERMEASE PROTEIN HI_0355-RELATED"/>
    <property type="match status" value="1"/>
</dbReference>
<dbReference type="Gene3D" id="1.10.3720.10">
    <property type="entry name" value="MetI-like"/>
    <property type="match status" value="1"/>
</dbReference>
<evidence type="ECO:0000256" key="3">
    <source>
        <dbReference type="ARBA" id="ARBA00022475"/>
    </source>
</evidence>
<keyword evidence="6 7" id="KW-0472">Membrane</keyword>
<evidence type="ECO:0000256" key="5">
    <source>
        <dbReference type="ARBA" id="ARBA00022989"/>
    </source>
</evidence>
<evidence type="ECO:0000256" key="4">
    <source>
        <dbReference type="ARBA" id="ARBA00022692"/>
    </source>
</evidence>
<dbReference type="GO" id="GO:0005886">
    <property type="term" value="C:plasma membrane"/>
    <property type="evidence" value="ECO:0007669"/>
    <property type="project" value="UniProtKB-SubCell"/>
</dbReference>
<dbReference type="GO" id="GO:0055085">
    <property type="term" value="P:transmembrane transport"/>
    <property type="evidence" value="ECO:0007669"/>
    <property type="project" value="InterPro"/>
</dbReference>
<keyword evidence="4 7" id="KW-0812">Transmembrane</keyword>
<evidence type="ECO:0000313" key="9">
    <source>
        <dbReference type="EMBL" id="PWB97159.1"/>
    </source>
</evidence>
<dbReference type="AlphaFoldDB" id="A0A2U1SZX6"/>
<comment type="caution">
    <text evidence="9">The sequence shown here is derived from an EMBL/GenBank/DDBJ whole genome shotgun (WGS) entry which is preliminary data.</text>
</comment>
<feature type="transmembrane region" description="Helical" evidence="7">
    <location>
        <begin position="177"/>
        <end position="200"/>
    </location>
</feature>
<dbReference type="Proteomes" id="UP000244978">
    <property type="component" value="Unassembled WGS sequence"/>
</dbReference>
<keyword evidence="10" id="KW-1185">Reference proteome</keyword>
<comment type="subcellular location">
    <subcellularLocation>
        <location evidence="1 7">Cell membrane</location>
        <topology evidence="1 7">Multi-pass membrane protein</topology>
    </subcellularLocation>
</comment>
<feature type="transmembrane region" description="Helical" evidence="7">
    <location>
        <begin position="99"/>
        <end position="117"/>
    </location>
</feature>
<sequence>MPAWLSAALAAAVIIGLWWVGAVTVFADAGVGDRGAIPTPLGVVQKIIEDGIGFYLTHVAVTLGEAAQGFLWGTVLALAVSALVLVWPRLEGVVTQVAVVTYCLPLVAIGPLIYVVIGAPKAGEASGTAIVLAALSVFFTTVVNTLLGLKSADRSSLDVVAVYGGSRFMQLRKVRSVASLPGILTGLQIAVPSAFLGAVLGEWFGGVQRGIGPALIIAAQSTNIERTWALVLISGAVAALGYMLFGLVARFVTPWSTGQVVAA</sequence>
<protein>
    <submittedName>
        <fullName evidence="9">ABC transporter permease</fullName>
    </submittedName>
</protein>
<dbReference type="InterPro" id="IPR000515">
    <property type="entry name" value="MetI-like"/>
</dbReference>
<proteinExistence type="inferred from homology"/>
<gene>
    <name evidence="9" type="ORF">DF220_04390</name>
</gene>
<evidence type="ECO:0000313" key="10">
    <source>
        <dbReference type="Proteomes" id="UP000244978"/>
    </source>
</evidence>
<keyword evidence="2 7" id="KW-0813">Transport</keyword>
<dbReference type="PROSITE" id="PS50928">
    <property type="entry name" value="ABC_TM1"/>
    <property type="match status" value="1"/>
</dbReference>
<dbReference type="PANTHER" id="PTHR30151">
    <property type="entry name" value="ALKANE SULFONATE ABC TRANSPORTER-RELATED, MEMBRANE SUBUNIT"/>
    <property type="match status" value="1"/>
</dbReference>
<keyword evidence="5 7" id="KW-1133">Transmembrane helix</keyword>
<keyword evidence="3" id="KW-1003">Cell membrane</keyword>
<name>A0A2U1SZX6_9MICO</name>
<accession>A0A2U1SZX6</accession>
<feature type="transmembrane region" description="Helical" evidence="7">
    <location>
        <begin position="228"/>
        <end position="249"/>
    </location>
</feature>